<dbReference type="InterPro" id="IPR011009">
    <property type="entry name" value="Kinase-like_dom_sf"/>
</dbReference>
<dbReference type="GO" id="GO:0005737">
    <property type="term" value="C:cytoplasm"/>
    <property type="evidence" value="ECO:0007669"/>
    <property type="project" value="TreeGrafter"/>
</dbReference>
<dbReference type="InterPro" id="IPR015433">
    <property type="entry name" value="PI3/4_kinase"/>
</dbReference>
<feature type="compositionally biased region" description="Pro residues" evidence="5">
    <location>
        <begin position="259"/>
        <end position="269"/>
    </location>
</feature>
<dbReference type="SMART" id="SM00145">
    <property type="entry name" value="PI3Ka"/>
    <property type="match status" value="1"/>
</dbReference>
<dbReference type="KEGG" id="bbel:109470237"/>
<dbReference type="FunFam" id="1.25.40.70:FF:000011">
    <property type="entry name" value="Phosphatidylinositol 4-kinase alpha"/>
    <property type="match status" value="1"/>
</dbReference>
<dbReference type="GO" id="GO:0005886">
    <property type="term" value="C:plasma membrane"/>
    <property type="evidence" value="ECO:0007669"/>
    <property type="project" value="TreeGrafter"/>
</dbReference>
<evidence type="ECO:0000256" key="3">
    <source>
        <dbReference type="ARBA" id="ARBA00022679"/>
    </source>
</evidence>
<dbReference type="InterPro" id="IPR000403">
    <property type="entry name" value="PI3/4_kinase_cat_dom"/>
</dbReference>
<dbReference type="Proteomes" id="UP000515135">
    <property type="component" value="Unplaced"/>
</dbReference>
<dbReference type="SMART" id="SM00146">
    <property type="entry name" value="PI3Kc"/>
    <property type="match status" value="1"/>
</dbReference>
<feature type="domain" description="PIK helical" evidence="7">
    <location>
        <begin position="1560"/>
        <end position="1755"/>
    </location>
</feature>
<keyword evidence="3" id="KW-0808">Transferase</keyword>
<dbReference type="PANTHER" id="PTHR10048:SF15">
    <property type="entry name" value="PHOSPHATIDYLINOSITOL 4-KINASE ALPHA"/>
    <property type="match status" value="1"/>
</dbReference>
<dbReference type="GO" id="GO:0046854">
    <property type="term" value="P:phosphatidylinositol phosphate biosynthetic process"/>
    <property type="evidence" value="ECO:0007669"/>
    <property type="project" value="InterPro"/>
</dbReference>
<feature type="compositionally biased region" description="Polar residues" evidence="5">
    <location>
        <begin position="1"/>
        <end position="10"/>
    </location>
</feature>
<dbReference type="PROSITE" id="PS00916">
    <property type="entry name" value="PI3_4_KINASE_2"/>
    <property type="match status" value="1"/>
</dbReference>
<dbReference type="Gene3D" id="3.30.1010.10">
    <property type="entry name" value="Phosphatidylinositol 3-kinase Catalytic Subunit, Chain A, domain 4"/>
    <property type="match status" value="1"/>
</dbReference>
<dbReference type="InterPro" id="IPR001263">
    <property type="entry name" value="PI3K_accessory_dom"/>
</dbReference>
<evidence type="ECO:0000313" key="8">
    <source>
        <dbReference type="Proteomes" id="UP000515135"/>
    </source>
</evidence>
<dbReference type="Pfam" id="PF00454">
    <property type="entry name" value="PI3_PI4_kinase"/>
    <property type="match status" value="1"/>
</dbReference>
<accession>A0A6P4YSE3</accession>
<dbReference type="PANTHER" id="PTHR10048">
    <property type="entry name" value="PHOSPHATIDYLINOSITOL KINASE"/>
    <property type="match status" value="1"/>
</dbReference>
<dbReference type="EC" id="2.7.1.67" evidence="2"/>
<keyword evidence="4" id="KW-0418">Kinase</keyword>
<evidence type="ECO:0000259" key="7">
    <source>
        <dbReference type="PROSITE" id="PS51545"/>
    </source>
</evidence>
<dbReference type="SUPFAM" id="SSF56112">
    <property type="entry name" value="Protein kinase-like (PK-like)"/>
    <property type="match status" value="1"/>
</dbReference>
<reference evidence="9" key="1">
    <citation type="submission" date="2025-08" db="UniProtKB">
        <authorList>
            <consortium name="RefSeq"/>
        </authorList>
    </citation>
    <scope>IDENTIFICATION</scope>
    <source>
        <tissue evidence="9">Gonad</tissue>
    </source>
</reference>
<evidence type="ECO:0000256" key="1">
    <source>
        <dbReference type="ARBA" id="ARBA00006209"/>
    </source>
</evidence>
<feature type="compositionally biased region" description="Polar residues" evidence="5">
    <location>
        <begin position="537"/>
        <end position="564"/>
    </location>
</feature>
<sequence>MSASTSSTGTLPRPLPGGAEGQAVPTPVQAGPDGFFSATVLNLSRALAALTPAPVEKVQRLMRLCGQENSQGGYTLDRRGRDAIVALGVFIIESGLQHKELLVPYLIEILRNLPGAHWIPSPTTSKQNGLPESEQFSFCLVTLLTDIAHRDPSFRGEIITAQVEVLQTLATLCQSGDIPKVALCSIVVPSLLGVARALGRYSTSDIGLISQLFPRETFSSPASTRVSTPATPTFPVLGHSRPVSACLQLTLDLQGHFLPPSPNPSPTPSPRGSEGAAIFGSSLPNSPIHGGVYQGVMSPLASEDLLQTVGTSFPMASTLGGSSRAPLHLNPAQLQDILSTSKSLLTKDILKNLDAKATECFMPGGGPSYPYHSFSETLTVVLTNLLHDLLYNVKDLSASFTKEVHDFIKGLFMTGQTEVMEKLAEAKVSNKPFNPVVLHVRANAACVDLLVWAEQEETGVDALCSRLQEKLNTSTSSKLVVLHMPLLLCCLQGLGSLAEKFPGNTYNILNILRDFLINPSPLVMKLHRLQVTSATRGSAHSLSGPPSIQVTGTSPVHPQSQSSTEYHRLRDSAISNICRVLKAGMKDDPDCVHAFLASLSNRLYAAEISDRESTLISTHTIHILGAIAVTFKDDLKTMQSVLQIFQQRFCSPASPLDVLIVDQLALMLLAGEPTTYQEILKMFITITVEAGSATYSQDLHATNNKAHGYRHVSLAVINALGVVASNLQGEEQLQQLLVRLLELFVQMGLEGKRASEKASEKSSTAIKASSSAGNLGILIPILALLMRRLAPIMDPNPRLYKLFRDFWLYCVVMGFATEGAGLWPPEWYDGVCEIATKSPVLLSPGGEHLRSELQYNSALRNDAAGPAELYELRATILNLLGHPAEVGSLINKLSFAQCTYLLSVFKLETMRVKHSTDMSSFHLVFRYLEDKQVQKDKAGMLQCLLAVADQAFKIFLDVMTNKPRTDVWEKELVKHAQFLLVKFNHQMKRIRRVADKFLSGLVDRFPHLLWSGEVISTMLDILQLLSKGLERDSKLEAIRAKVPNTSHQLTIPDTTEARESVVQDFAARCTGILQEALKWAPAATKSHLEEYLRKIENTCDGLTKHAGMALAAESILQYAGNTKDVSTSKLDKRPKCVNKDHSSFVASTSMRSCFMGEVQGMLSLCQGDERRLARTFHQQLTASSQGRDFQHFRKSLFRVTALLINSKGCHRPLLHSLCQAPIRYFTDKAMETTICCWQWLLAARADLELPFMLAMTAAWKMGVDMRLGLFMHNVEEVDVLASFGEEDCKSKAPYVEPHNIWINFLMERFEVVKYRSTSQVEMFADLLHYSLPMFVGGKDPIMNRHVVGVGARFRLLTLGLLLLQGDVLPSCPSKNVLREKVYTTAFDYFTAILPIPLKDTTTLREVIEMVMKFWKSLHSDKKYLKTSHVIGSSFPELDSDTISVRSATATMTSMPADLRASSDVGPRSTQGWVNTMPMSSNMSTLSRRSAGTTRSKSRVGEVLVKDYMRRRGLLLSLVGNEIERLTTWYNPLGLSELSFVGQDTITAWQSQPMSDRAWRDTVQMAWDISPRLALQLPARFRQTEAISREVTRLVRNDPQAVVDVPRAIQFLLPAWVEEKSPDQKYLVTEHSVEVDAPELSHILTWSGVNPAMALSYFSRQFPPHPFTSQLGVKVLRSLPPEVTLFYVPQLIQALRYDTMGYVQEYIQWASRRSQLLAHQFVWNMKTNAYTDEDGTIKDPEVGDRFEAMIELMTRTLSGPAKQFYQREFDFFGKVTAISGEIRPYPKGAERKKACLKAMKKIAVQPGCYLPSNPEAVVLGIDYNSGTPLQSAAKAPFLAKFKVRKCGINDLENLGLEGGDTTDGTAEEVWQAAIFKVGDDVRQDMLALQVMTLFKNIFRQAGLDLFLYPYRVIATAPGCGVIECIPDTKSRDQLGRQTDIGLYEYFLQKYGDEMTLMFQNARRNFIESMAAYSVIGFLLQIKDRHNGNIMLDSQGHIMHIDFGFMFESSPGGNLGWEPDIKLTDEMVMIMGGKMDAPPFRRFMELCIQGYLAVRPYQEAIVSLVALMLDTALPCFRGQTIKLLRQRFAPLQNERDAANYMQKVIKDSFLNYRSITYDMLQYYQNQIPY</sequence>
<dbReference type="InterPro" id="IPR036940">
    <property type="entry name" value="PI3/4_kinase_cat_sf"/>
</dbReference>
<dbReference type="InterPro" id="IPR045495">
    <property type="entry name" value="PI4K_N"/>
</dbReference>
<evidence type="ECO:0000256" key="4">
    <source>
        <dbReference type="ARBA" id="ARBA00022777"/>
    </source>
</evidence>
<dbReference type="Gene3D" id="1.10.1070.11">
    <property type="entry name" value="Phosphatidylinositol 3-/4-kinase, catalytic domain"/>
    <property type="match status" value="1"/>
</dbReference>
<dbReference type="FunFam" id="3.30.1010.10:FF:000009">
    <property type="entry name" value="Phosphatidylinositol 4-kinase, catalytic, alpha"/>
    <property type="match status" value="1"/>
</dbReference>
<feature type="region of interest" description="Disordered" evidence="5">
    <location>
        <begin position="537"/>
        <end position="565"/>
    </location>
</feature>
<evidence type="ECO:0000313" key="9">
    <source>
        <dbReference type="RefSeq" id="XP_019624639.1"/>
    </source>
</evidence>
<evidence type="ECO:0000259" key="6">
    <source>
        <dbReference type="PROSITE" id="PS50290"/>
    </source>
</evidence>
<name>A0A6P4YSE3_BRABE</name>
<dbReference type="FunFam" id="1.10.1070.11:FF:000005">
    <property type="entry name" value="Phosphatidylinositol 4-kinase, catalytic, alpha"/>
    <property type="match status" value="1"/>
</dbReference>
<dbReference type="Gene3D" id="1.25.40.70">
    <property type="entry name" value="Phosphatidylinositol 3-kinase, accessory domain (PIK)"/>
    <property type="match status" value="1"/>
</dbReference>
<gene>
    <name evidence="9" type="primary">LOC109470237</name>
</gene>
<dbReference type="PROSITE" id="PS51545">
    <property type="entry name" value="PIK_HELICAL"/>
    <property type="match status" value="1"/>
</dbReference>
<dbReference type="GO" id="GO:0004430">
    <property type="term" value="F:1-phosphatidylinositol 4-kinase activity"/>
    <property type="evidence" value="ECO:0007669"/>
    <property type="project" value="UniProtKB-EC"/>
</dbReference>
<dbReference type="InterPro" id="IPR042236">
    <property type="entry name" value="PI3K_accessory_sf"/>
</dbReference>
<dbReference type="CDD" id="cd05167">
    <property type="entry name" value="PI4Kc_III_alpha"/>
    <property type="match status" value="1"/>
</dbReference>
<feature type="region of interest" description="Disordered" evidence="5">
    <location>
        <begin position="257"/>
        <end position="280"/>
    </location>
</feature>
<dbReference type="Pfam" id="PF00613">
    <property type="entry name" value="PI3Ka"/>
    <property type="match status" value="1"/>
</dbReference>
<proteinExistence type="inferred from homology"/>
<dbReference type="PROSITE" id="PS50290">
    <property type="entry name" value="PI3_4_KINASE_3"/>
    <property type="match status" value="1"/>
</dbReference>
<dbReference type="SUPFAM" id="SSF48371">
    <property type="entry name" value="ARM repeat"/>
    <property type="match status" value="2"/>
</dbReference>
<dbReference type="OrthoDB" id="10264149at2759"/>
<dbReference type="InterPro" id="IPR016024">
    <property type="entry name" value="ARM-type_fold"/>
</dbReference>
<dbReference type="RefSeq" id="XP_019624639.1">
    <property type="nucleotide sequence ID" value="XM_019769080.1"/>
</dbReference>
<dbReference type="GeneID" id="109470237"/>
<dbReference type="GO" id="GO:0048015">
    <property type="term" value="P:phosphatidylinositol-mediated signaling"/>
    <property type="evidence" value="ECO:0007669"/>
    <property type="project" value="TreeGrafter"/>
</dbReference>
<protein>
    <recommendedName>
        <fullName evidence="2">1-phosphatidylinositol 4-kinase</fullName>
        <ecNumber evidence="2">2.7.1.67</ecNumber>
    </recommendedName>
</protein>
<dbReference type="PROSITE" id="PS00915">
    <property type="entry name" value="PI3_4_KINASE_1"/>
    <property type="match status" value="1"/>
</dbReference>
<feature type="domain" description="PI3K/PI4K catalytic" evidence="6">
    <location>
        <begin position="1841"/>
        <end position="2111"/>
    </location>
</feature>
<evidence type="ECO:0000256" key="5">
    <source>
        <dbReference type="SAM" id="MobiDB-lite"/>
    </source>
</evidence>
<dbReference type="InterPro" id="IPR018936">
    <property type="entry name" value="PI3/4_kinase_CS"/>
</dbReference>
<keyword evidence="8" id="KW-1185">Reference proteome</keyword>
<dbReference type="Pfam" id="PF19274">
    <property type="entry name" value="PI4K_N"/>
    <property type="match status" value="2"/>
</dbReference>
<organism evidence="8 9">
    <name type="scientific">Branchiostoma belcheri</name>
    <name type="common">Amphioxus</name>
    <dbReference type="NCBI Taxonomy" id="7741"/>
    <lineage>
        <taxon>Eukaryota</taxon>
        <taxon>Metazoa</taxon>
        <taxon>Chordata</taxon>
        <taxon>Cephalochordata</taxon>
        <taxon>Leptocardii</taxon>
        <taxon>Amphioxiformes</taxon>
        <taxon>Branchiostomatidae</taxon>
        <taxon>Branchiostoma</taxon>
    </lineage>
</organism>
<evidence type="ECO:0000256" key="2">
    <source>
        <dbReference type="ARBA" id="ARBA00012169"/>
    </source>
</evidence>
<comment type="similarity">
    <text evidence="1">Belongs to the PI3/PI4-kinase family. Type III PI4K subfamily.</text>
</comment>
<feature type="region of interest" description="Disordered" evidence="5">
    <location>
        <begin position="1"/>
        <end position="28"/>
    </location>
</feature>